<name>A0AAE0GXZ6_9CHLO</name>
<organism evidence="2 3">
    <name type="scientific">Cymbomonas tetramitiformis</name>
    <dbReference type="NCBI Taxonomy" id="36881"/>
    <lineage>
        <taxon>Eukaryota</taxon>
        <taxon>Viridiplantae</taxon>
        <taxon>Chlorophyta</taxon>
        <taxon>Pyramimonadophyceae</taxon>
        <taxon>Pyramimonadales</taxon>
        <taxon>Pyramimonadaceae</taxon>
        <taxon>Cymbomonas</taxon>
    </lineage>
</organism>
<gene>
    <name evidence="2" type="ORF">CYMTET_6173</name>
</gene>
<proteinExistence type="predicted"/>
<comment type="caution">
    <text evidence="2">The sequence shown here is derived from an EMBL/GenBank/DDBJ whole genome shotgun (WGS) entry which is preliminary data.</text>
</comment>
<feature type="compositionally biased region" description="Acidic residues" evidence="1">
    <location>
        <begin position="43"/>
        <end position="53"/>
    </location>
</feature>
<keyword evidence="3" id="KW-1185">Reference proteome</keyword>
<sequence length="125" mass="14538">MSSLEEKYNNTAWRRSFVVPPVADDKSRNRSRSPARPERKDQQDDDSDDDDGELTVKQLHDFFEGENLLPEKARGTMAFKCPLCVNRMHFQGLSALHAHLTRPGKKEPAKHKWVLDFLNDRSFFH</sequence>
<evidence type="ECO:0000313" key="3">
    <source>
        <dbReference type="Proteomes" id="UP001190700"/>
    </source>
</evidence>
<feature type="region of interest" description="Disordered" evidence="1">
    <location>
        <begin position="19"/>
        <end position="53"/>
    </location>
</feature>
<accession>A0AAE0GXZ6</accession>
<evidence type="ECO:0000256" key="1">
    <source>
        <dbReference type="SAM" id="MobiDB-lite"/>
    </source>
</evidence>
<dbReference type="Proteomes" id="UP001190700">
    <property type="component" value="Unassembled WGS sequence"/>
</dbReference>
<dbReference type="AlphaFoldDB" id="A0AAE0GXZ6"/>
<evidence type="ECO:0000313" key="2">
    <source>
        <dbReference type="EMBL" id="KAK3286260.1"/>
    </source>
</evidence>
<dbReference type="EMBL" id="LGRX02001370">
    <property type="protein sequence ID" value="KAK3286260.1"/>
    <property type="molecule type" value="Genomic_DNA"/>
</dbReference>
<protein>
    <submittedName>
        <fullName evidence="2">Uncharacterized protein</fullName>
    </submittedName>
</protein>
<reference evidence="2 3" key="1">
    <citation type="journal article" date="2015" name="Genome Biol. Evol.">
        <title>Comparative Genomics of a Bacterivorous Green Alga Reveals Evolutionary Causalities and Consequences of Phago-Mixotrophic Mode of Nutrition.</title>
        <authorList>
            <person name="Burns J.A."/>
            <person name="Paasch A."/>
            <person name="Narechania A."/>
            <person name="Kim E."/>
        </authorList>
    </citation>
    <scope>NUCLEOTIDE SEQUENCE [LARGE SCALE GENOMIC DNA]</scope>
    <source>
        <strain evidence="2 3">PLY_AMNH</strain>
    </source>
</reference>